<dbReference type="PANTHER" id="PTHR21178">
    <property type="entry name" value="CILIA- AND FLAGELLA-ASSOCIATED PROTEIN 61"/>
    <property type="match status" value="1"/>
</dbReference>
<gene>
    <name evidence="3" type="primary">HaOG207285</name>
    <name evidence="3" type="ORF">B5X24_HaOG207285</name>
</gene>
<dbReference type="EMBL" id="KZ150030">
    <property type="protein sequence ID" value="PZC74758.1"/>
    <property type="molecule type" value="Genomic_DNA"/>
</dbReference>
<evidence type="ECO:0000259" key="2">
    <source>
        <dbReference type="Pfam" id="PF23150"/>
    </source>
</evidence>
<proteinExistence type="predicted"/>
<sequence>MSIYFDFDVGPKGRQFRRAVEADKDDIELIWNRKHTKELFFDINIGSLIELSALSICMINDKKEVIGFMALSDHPPVSGLDPSDWEYWTRNMFQRYFLSRNTLFIHFMCCIDAVTDFFIEEALISVFMNDYYLNYIVLVVPMFCPEELITRFLTFKKRNIMRYNAKSQDVTGSYLYTALRTDFCPRLRMRRAVEEDNDDIVEILDKKCPRLKKLYGEYYISEIIGRHPESDRKIIVADVQGRAVAVMCINTEINYKKLQKLYELRPFHGLRAATPLEREQKKRGNALLQEFGEPIMTGQWGPFHRLSDIKQDTNKNGKNKSTLKSTRRVSKVSFTGHAPNFDHMIKSTSDDFSDRTVFSPRESDTTSLYSVVNLLDEDPFDYDIVNIDTTLLNDNLTATVSHKTLSGPRLTAKVSNASLVHHQRKDFTSTSSSTLIRGAIKPSKKIRPVEEESTVYEGVENAFMIELFAFRDDIDDRYAYDLLEAAFELAKDFDYCIIRVPSADKTFPLLQHFCFVPTKPRVSCKYSLYVAHRSSVLGKLRVRDIEIMDIPQIAQLLVNLDAKQTITTIETTFNNKKDNQAYVFTSGMHIVGLGILEPPDEIDFLRGRYNLDSYQIHKYHIYGQGINAGFATIKFALVYPAFEPHFRFFLREMMRLSGHSTLLWMTAYRNKWTVQKANSMVASMIPLTPRTVEIDSTAVPELRRTCFLTEKIIPFSTWFISKKYTTIPKVDVNTHIVVVGASRTCLGFLNGLLFGQTSTYLTFNNVTLISPRGLPYKRHSKPAAESMFLRYYVTTDKYLKCVPYTYYVNVIQATVMEMDLQNKLVTLTSGSRYYYDLLFLFFGKQYQHPDHMTQLFEREDNYNATPHYTPLDKPRFSDTEIQITNDDTPDNVFIINNVVEANRALNYLQNAIVDRNNKVIVYGATIHAYLCINALLEFRIRPENIIFVEPFPYENPNKTRVPVFDNVYVDKTVIQILESLKIKVYRSFYFKSWSVTVDNLITHADFLSYSDYLNLECDALFYFGKVGVNMSTFIAIHKSGLAYDAGIVIDHEFRTLDPHVYAAGPCTRYHKRYYADSKSHKYYESSELGEKLGIRIRKQLDPLFVEANSPFTYRWSQDYMVKPEVGGEKSVTSLNKTGVLHGSDFARPEMALMSLTKPTVMYCVLPGGLKYLEVRSPGKKIPHHYVQSLEYNGYVFETFKSGYFKLHLNKDMIVDGITCLSQGKFSLENFKHIYGRPASELNNLHLRYMTNQLDNFFEFFRASWAFFLYHDHADDLFAMIKQLFPKGQNKGLTVKEALCEVGMRLTDSTSTVKKMDQKMVIQANFAKSPHIEAVTDFVIDWLSQHDVLLPMYLQPGQTVLYDRVLDTAHPVVKRRRTLPQMLF</sequence>
<dbReference type="Gene3D" id="3.50.50.60">
    <property type="entry name" value="FAD/NAD(P)-binding domain"/>
    <property type="match status" value="2"/>
</dbReference>
<dbReference type="Pfam" id="PF23150">
    <property type="entry name" value="CFAP61_dimer"/>
    <property type="match status" value="1"/>
</dbReference>
<dbReference type="SUPFAM" id="SSF51905">
    <property type="entry name" value="FAD/NAD(P)-binding domain"/>
    <property type="match status" value="1"/>
</dbReference>
<dbReference type="Pfam" id="PF16092">
    <property type="entry name" value="CFAP61_N"/>
    <property type="match status" value="1"/>
</dbReference>
<evidence type="ECO:0000313" key="4">
    <source>
        <dbReference type="Proteomes" id="UP000249218"/>
    </source>
</evidence>
<accession>A0A2W1BIR6</accession>
<dbReference type="InterPro" id="IPR036188">
    <property type="entry name" value="FAD/NAD-bd_sf"/>
</dbReference>
<dbReference type="OrthoDB" id="642895at2759"/>
<name>A0A2W1BIR6_HELAM</name>
<evidence type="ECO:0000259" key="1">
    <source>
        <dbReference type="Pfam" id="PF16092"/>
    </source>
</evidence>
<dbReference type="Proteomes" id="UP000249218">
    <property type="component" value="Unassembled WGS sequence"/>
</dbReference>
<dbReference type="InterPro" id="IPR056299">
    <property type="entry name" value="CFAP61_dimer"/>
</dbReference>
<dbReference type="PANTHER" id="PTHR21178:SF8">
    <property type="entry name" value="CILIA- AND FLAGELLA-ASSOCIATED PROTEIN 61"/>
    <property type="match status" value="1"/>
</dbReference>
<feature type="domain" description="CFAP61 dimerisation" evidence="2">
    <location>
        <begin position="1155"/>
        <end position="1267"/>
    </location>
</feature>
<reference evidence="3 4" key="1">
    <citation type="journal article" date="2017" name="BMC Biol.">
        <title>Genomic innovations, transcriptional plasticity and gene loss underlying the evolution and divergence of two highly polyphagous and invasive Helicoverpa pest species.</title>
        <authorList>
            <person name="Pearce S.L."/>
            <person name="Clarke D.F."/>
            <person name="East P.D."/>
            <person name="Elfekih S."/>
            <person name="Gordon K.H."/>
            <person name="Jermiin L.S."/>
            <person name="McGaughran A."/>
            <person name="Oakeshott J.G."/>
            <person name="Papanikolaou A."/>
            <person name="Perera O.P."/>
            <person name="Rane R.V."/>
            <person name="Richards S."/>
            <person name="Tay W.T."/>
            <person name="Walsh T.K."/>
            <person name="Anderson A."/>
            <person name="Anderson C.J."/>
            <person name="Asgari S."/>
            <person name="Board P.G."/>
            <person name="Bretschneider A."/>
            <person name="Campbell P.M."/>
            <person name="Chertemps T."/>
            <person name="Christeller J.T."/>
            <person name="Coppin C.W."/>
            <person name="Downes S.J."/>
            <person name="Duan G."/>
            <person name="Farnsworth C.A."/>
            <person name="Good R.T."/>
            <person name="Han L.B."/>
            <person name="Han Y.C."/>
            <person name="Hatje K."/>
            <person name="Horne I."/>
            <person name="Huang Y.P."/>
            <person name="Hughes D.S."/>
            <person name="Jacquin-Joly E."/>
            <person name="James W."/>
            <person name="Jhangiani S."/>
            <person name="Kollmar M."/>
            <person name="Kuwar S.S."/>
            <person name="Li S."/>
            <person name="Liu N.Y."/>
            <person name="Maibeche M.T."/>
            <person name="Miller J.R."/>
            <person name="Montagne N."/>
            <person name="Perry T."/>
            <person name="Qu J."/>
            <person name="Song S.V."/>
            <person name="Sutton G.G."/>
            <person name="Vogel H."/>
            <person name="Walenz B.P."/>
            <person name="Xu W."/>
            <person name="Zhang H.J."/>
            <person name="Zou Z."/>
            <person name="Batterham P."/>
            <person name="Edwards O.R."/>
            <person name="Feyereisen R."/>
            <person name="Gibbs R.A."/>
            <person name="Heckel D.G."/>
            <person name="McGrath A."/>
            <person name="Robin C."/>
            <person name="Scherer S.E."/>
            <person name="Worley K.C."/>
            <person name="Wu Y.D."/>
        </authorList>
    </citation>
    <scope>NUCLEOTIDE SEQUENCE [LARGE SCALE GENOMIC DNA]</scope>
    <source>
        <strain evidence="3">Harm_GR_Male_#8</strain>
        <tissue evidence="3">Whole organism</tissue>
    </source>
</reference>
<feature type="domain" description="Cilia- and flagella-associated protein 61 N-terminal" evidence="1">
    <location>
        <begin position="16"/>
        <end position="271"/>
    </location>
</feature>
<protein>
    <submittedName>
        <fullName evidence="3">Uncharacterized protein</fullName>
    </submittedName>
</protein>
<evidence type="ECO:0000313" key="3">
    <source>
        <dbReference type="EMBL" id="PZC74758.1"/>
    </source>
</evidence>
<organism evidence="3 4">
    <name type="scientific">Helicoverpa armigera</name>
    <name type="common">Cotton bollworm</name>
    <name type="synonym">Heliothis armigera</name>
    <dbReference type="NCBI Taxonomy" id="29058"/>
    <lineage>
        <taxon>Eukaryota</taxon>
        <taxon>Metazoa</taxon>
        <taxon>Ecdysozoa</taxon>
        <taxon>Arthropoda</taxon>
        <taxon>Hexapoda</taxon>
        <taxon>Insecta</taxon>
        <taxon>Pterygota</taxon>
        <taxon>Neoptera</taxon>
        <taxon>Endopterygota</taxon>
        <taxon>Lepidoptera</taxon>
        <taxon>Glossata</taxon>
        <taxon>Ditrysia</taxon>
        <taxon>Noctuoidea</taxon>
        <taxon>Noctuidae</taxon>
        <taxon>Heliothinae</taxon>
        <taxon>Helicoverpa</taxon>
    </lineage>
</organism>
<dbReference type="InterPro" id="IPR038884">
    <property type="entry name" value="CFAP61"/>
</dbReference>
<dbReference type="InterPro" id="IPR032151">
    <property type="entry name" value="CFAP61_N"/>
</dbReference>
<keyword evidence="4" id="KW-1185">Reference proteome</keyword>